<evidence type="ECO:0000313" key="4">
    <source>
        <dbReference type="Proteomes" id="UP000886595"/>
    </source>
</evidence>
<comment type="caution">
    <text evidence="3">The sequence shown here is derived from an EMBL/GenBank/DDBJ whole genome shotgun (WGS) entry which is preliminary data.</text>
</comment>
<name>A0A8X8B243_BRACI</name>
<dbReference type="SUPFAM" id="SSF53720">
    <property type="entry name" value="ALDH-like"/>
    <property type="match status" value="1"/>
</dbReference>
<evidence type="ECO:0000256" key="1">
    <source>
        <dbReference type="SAM" id="MobiDB-lite"/>
    </source>
</evidence>
<accession>A0A8X8B243</accession>
<proteinExistence type="predicted"/>
<dbReference type="EMBL" id="JAAMPC010000003">
    <property type="protein sequence ID" value="KAG2321039.1"/>
    <property type="molecule type" value="Genomic_DNA"/>
</dbReference>
<dbReference type="AlphaFoldDB" id="A0A8X8B243"/>
<evidence type="ECO:0000259" key="2">
    <source>
        <dbReference type="Pfam" id="PF00171"/>
    </source>
</evidence>
<dbReference type="InterPro" id="IPR016162">
    <property type="entry name" value="Ald_DH_N"/>
</dbReference>
<dbReference type="InterPro" id="IPR016161">
    <property type="entry name" value="Ald_DH/histidinol_DH"/>
</dbReference>
<evidence type="ECO:0000313" key="3">
    <source>
        <dbReference type="EMBL" id="KAG2321039.1"/>
    </source>
</evidence>
<protein>
    <recommendedName>
        <fullName evidence="2">Aldehyde dehydrogenase domain-containing protein</fullName>
    </recommendedName>
</protein>
<organism evidence="3 4">
    <name type="scientific">Brassica carinata</name>
    <name type="common">Ethiopian mustard</name>
    <name type="synonym">Abyssinian cabbage</name>
    <dbReference type="NCBI Taxonomy" id="52824"/>
    <lineage>
        <taxon>Eukaryota</taxon>
        <taxon>Viridiplantae</taxon>
        <taxon>Streptophyta</taxon>
        <taxon>Embryophyta</taxon>
        <taxon>Tracheophyta</taxon>
        <taxon>Spermatophyta</taxon>
        <taxon>Magnoliopsida</taxon>
        <taxon>eudicotyledons</taxon>
        <taxon>Gunneridae</taxon>
        <taxon>Pentapetalae</taxon>
        <taxon>rosids</taxon>
        <taxon>malvids</taxon>
        <taxon>Brassicales</taxon>
        <taxon>Brassicaceae</taxon>
        <taxon>Brassiceae</taxon>
        <taxon>Brassica</taxon>
    </lineage>
</organism>
<dbReference type="OrthoDB" id="1669877at2759"/>
<gene>
    <name evidence="3" type="ORF">Bca52824_014252</name>
</gene>
<dbReference type="Gene3D" id="3.40.605.10">
    <property type="entry name" value="Aldehyde Dehydrogenase, Chain A, domain 1"/>
    <property type="match status" value="1"/>
</dbReference>
<feature type="domain" description="Aldehyde dehydrogenase" evidence="2">
    <location>
        <begin position="1"/>
        <end position="52"/>
    </location>
</feature>
<dbReference type="GO" id="GO:0016491">
    <property type="term" value="F:oxidoreductase activity"/>
    <property type="evidence" value="ECO:0007669"/>
    <property type="project" value="InterPro"/>
</dbReference>
<dbReference type="PANTHER" id="PTHR11699">
    <property type="entry name" value="ALDEHYDE DEHYDROGENASE-RELATED"/>
    <property type="match status" value="1"/>
</dbReference>
<keyword evidence="4" id="KW-1185">Reference proteome</keyword>
<dbReference type="Proteomes" id="UP000886595">
    <property type="component" value="Unassembled WGS sequence"/>
</dbReference>
<reference evidence="3 4" key="1">
    <citation type="submission" date="2020-02" db="EMBL/GenBank/DDBJ databases">
        <authorList>
            <person name="Ma Q."/>
            <person name="Huang Y."/>
            <person name="Song X."/>
            <person name="Pei D."/>
        </authorList>
    </citation>
    <scope>NUCLEOTIDE SEQUENCE [LARGE SCALE GENOMIC DNA]</scope>
    <source>
        <strain evidence="3">Sxm20200214</strain>
        <tissue evidence="3">Leaf</tissue>
    </source>
</reference>
<dbReference type="Pfam" id="PF00171">
    <property type="entry name" value="Aldedh"/>
    <property type="match status" value="1"/>
</dbReference>
<dbReference type="InterPro" id="IPR015590">
    <property type="entry name" value="Aldehyde_DH_dom"/>
</dbReference>
<feature type="region of interest" description="Disordered" evidence="1">
    <location>
        <begin position="77"/>
        <end position="98"/>
    </location>
</feature>
<sequence>MFAWKVGPALAYGNTIVLKTAEPTPITPFYLAGLPLGVLNIVPGFGPLAGGCASCHMYPLREEISLRNSTYRSYIRSEKQQRNKRGEMHINSQEDART</sequence>